<evidence type="ECO:0000313" key="8">
    <source>
        <dbReference type="Proteomes" id="UP000027075"/>
    </source>
</evidence>
<reference evidence="3 8" key="4">
    <citation type="submission" date="2014-04" db="EMBL/GenBank/DDBJ databases">
        <title>Transcriptional profiles of Haloferax mediterranei on the basis of nitrogen availability.</title>
        <authorList>
            <person name="Bautista V."/>
        </authorList>
    </citation>
    <scope>NUCLEOTIDE SEQUENCE [LARGE SCALE GENOMIC DNA]</scope>
    <source>
        <strain evidence="3">ATCC 33500</strain>
        <strain evidence="8">ATCC 33500 / DSM 1411 / JCM 8866 / NBRC 14739 / NCIMB 2177 / R-4</strain>
    </source>
</reference>
<reference evidence="2" key="1">
    <citation type="journal article" date="2012" name="Appl. Environ. Microbiol.">
        <title>Identification of the haloarchaeal phasin (PhaP) that functions in polyhydroxyalkanoate accumulation and granule formation in Haloferax mediterranei.</title>
        <authorList>
            <person name="Cai S."/>
            <person name="Cai L."/>
            <person name="Liu H."/>
            <person name="Liu X."/>
            <person name="Han J."/>
            <person name="Zhou J."/>
            <person name="Xiang H."/>
        </authorList>
    </citation>
    <scope>NUCLEOTIDE SEQUENCE</scope>
    <source>
        <strain evidence="2">CGMCC 1.2087</strain>
    </source>
</reference>
<dbReference type="RefSeq" id="WP_004059955.1">
    <property type="nucleotide sequence ID" value="NC_017941.2"/>
</dbReference>
<dbReference type="EMBL" id="CP039139">
    <property type="protein sequence ID" value="QCQ76378.1"/>
    <property type="molecule type" value="Genomic_DNA"/>
</dbReference>
<dbReference type="Proteomes" id="UP000299011">
    <property type="component" value="Chromosome"/>
</dbReference>
<dbReference type="Proteomes" id="UP000027075">
    <property type="component" value="Chromosome"/>
</dbReference>
<keyword evidence="7" id="KW-1185">Reference proteome</keyword>
<dbReference type="AlphaFoldDB" id="I3R7H4"/>
<protein>
    <submittedName>
        <fullName evidence="2">Uncharacterized protein</fullName>
    </submittedName>
</protein>
<dbReference type="EMBL" id="CP007551">
    <property type="protein sequence ID" value="AHZ23561.1"/>
    <property type="molecule type" value="Genomic_DNA"/>
</dbReference>
<dbReference type="HOGENOM" id="CLU_1830551_0_0_2"/>
<dbReference type="GeneID" id="40157603"/>
<evidence type="ECO:0000313" key="2">
    <source>
        <dbReference type="EMBL" id="AFK20184.1"/>
    </source>
</evidence>
<reference evidence="4 7" key="3">
    <citation type="journal article" date="2014" name="PLoS Genet.">
        <title>Phylogenetically driven sequencing of extremely halophilic archaea reveals strategies for static and dynamic osmo-response.</title>
        <authorList>
            <person name="Becker E.A."/>
            <person name="Seitzer P.M."/>
            <person name="Tritt A."/>
            <person name="Larsen D."/>
            <person name="Krusor M."/>
            <person name="Yao A.I."/>
            <person name="Wu D."/>
            <person name="Madern D."/>
            <person name="Eisen J.A."/>
            <person name="Darling A.E."/>
            <person name="Facciotti M.T."/>
        </authorList>
    </citation>
    <scope>NUCLEOTIDE SEQUENCE [LARGE SCALE GENOMIC DNA]</scope>
    <source>
        <strain evidence="4">ATCC 33500</strain>
        <strain evidence="7">ATCC 33500 / DSM 1411 / JCM 8866 / NBRC 14739 / NCIMB 2177 / R-4</strain>
    </source>
</reference>
<dbReference type="PATRIC" id="fig|523841.21.peg.2893"/>
<evidence type="ECO:0000313" key="5">
    <source>
        <dbReference type="EMBL" id="QCQ76378.1"/>
    </source>
</evidence>
<feature type="region of interest" description="Disordered" evidence="1">
    <location>
        <begin position="26"/>
        <end position="50"/>
    </location>
</feature>
<evidence type="ECO:0000313" key="6">
    <source>
        <dbReference type="Proteomes" id="UP000006469"/>
    </source>
</evidence>
<gene>
    <name evidence="2" type="ordered locus">HFX_2501</name>
    <name evidence="3" type="ORF">BM92_13325</name>
    <name evidence="4" type="ORF">C439_14319</name>
    <name evidence="5" type="ORF">E6P09_14260</name>
</gene>
<reference evidence="2" key="5">
    <citation type="submission" date="2014-05" db="EMBL/GenBank/DDBJ databases">
        <authorList>
            <person name="Wang L."/>
            <person name="Yang H."/>
            <person name="Xiang H."/>
        </authorList>
    </citation>
    <scope>NUCLEOTIDE SEQUENCE</scope>
    <source>
        <strain evidence="2">CGMCC 1.2087</strain>
    </source>
</reference>
<proteinExistence type="predicted"/>
<reference evidence="5 9" key="6">
    <citation type="submission" date="2019-04" db="EMBL/GenBank/DDBJ databases">
        <title>Methylomes of two halophilic Archaea, Haloarcula marismortui and Haloferax mediterranei.</title>
        <authorList>
            <person name="DasSarma S."/>
            <person name="DasSarma P."/>
            <person name="DasSarma S."/>
            <person name="Fomenkov A."/>
            <person name="Vincze T."/>
            <person name="Anton B.P."/>
            <person name="Roberts R.J."/>
        </authorList>
    </citation>
    <scope>NUCLEOTIDE SEQUENCE [LARGE SCALE GENOMIC DNA]</scope>
    <source>
        <strain evidence="5">ATCC 33500</strain>
        <strain evidence="9">ATCC 33500 / DSM 1411 / JCM 8866 / NBRC 14739 / NCIMB 2177 / R-4</strain>
    </source>
</reference>
<dbReference type="STRING" id="523841.HFX_2501"/>
<evidence type="ECO:0000313" key="9">
    <source>
        <dbReference type="Proteomes" id="UP000299011"/>
    </source>
</evidence>
<organism evidence="2 6">
    <name type="scientific">Haloferax mediterranei (strain ATCC 33500 / DSM 1411 / JCM 8866 / NBRC 14739 / NCIMB 2177 / R-4)</name>
    <name type="common">Halobacterium mediterranei</name>
    <dbReference type="NCBI Taxonomy" id="523841"/>
    <lineage>
        <taxon>Archaea</taxon>
        <taxon>Methanobacteriati</taxon>
        <taxon>Methanobacteriota</taxon>
        <taxon>Stenosarchaea group</taxon>
        <taxon>Halobacteria</taxon>
        <taxon>Halobacteriales</taxon>
        <taxon>Haloferacaceae</taxon>
        <taxon>Haloferax</taxon>
    </lineage>
</organism>
<name>I3R7H4_HALMT</name>
<dbReference type="Proteomes" id="UP000006469">
    <property type="component" value="Chromosome"/>
</dbReference>
<sequence>MEKKKDSEVSRRTFSAALGALAGGAYLGHQDADDDDGGEALLSGGGQTNRSIDGGLVENVFVAETDDALGQPPTLPAICITLESGWWVAGTDADIDGQHNMSEAKEFHLGETLDDLEEPDNYPAVGITLDGGVVLDFGGA</sequence>
<evidence type="ECO:0000313" key="7">
    <source>
        <dbReference type="Proteomes" id="UP000011603"/>
    </source>
</evidence>
<dbReference type="PaxDb" id="523841-HFX_2501"/>
<evidence type="ECO:0000256" key="1">
    <source>
        <dbReference type="SAM" id="MobiDB-lite"/>
    </source>
</evidence>
<reference evidence="2 6" key="2">
    <citation type="journal article" date="2012" name="J. Bacteriol.">
        <title>Complete genome sequence of the metabolically versatile halophilic archaeon Haloferax mediterranei, a poly(3-hydroxybutyrate-co-3-hydroxyvalerate) producer.</title>
        <authorList>
            <person name="Han J."/>
            <person name="Zhang F."/>
            <person name="Hou J."/>
            <person name="Liu X."/>
            <person name="Li M."/>
            <person name="Liu H."/>
            <person name="Cai L."/>
            <person name="Zhang B."/>
            <person name="Chen Y."/>
            <person name="Zhou J."/>
            <person name="Hu S."/>
            <person name="Xiang H."/>
        </authorList>
    </citation>
    <scope>NUCLEOTIDE SEQUENCE [LARGE SCALE GENOMIC DNA]</scope>
    <source>
        <strain evidence="6">ATCC 33500 / DSM 1411 / JCM 8866 / NBRC 14739 / NCIMB 2177 / R-4</strain>
        <strain evidence="2">CGMCC 1.2087</strain>
    </source>
</reference>
<accession>I3R7H4</accession>
<evidence type="ECO:0000313" key="3">
    <source>
        <dbReference type="EMBL" id="AHZ23561.1"/>
    </source>
</evidence>
<dbReference type="EMBL" id="CP001868">
    <property type="protein sequence ID" value="AFK20184.1"/>
    <property type="molecule type" value="Genomic_DNA"/>
</dbReference>
<evidence type="ECO:0000313" key="4">
    <source>
        <dbReference type="EMBL" id="ELZ99736.1"/>
    </source>
</evidence>
<dbReference type="Proteomes" id="UP000011603">
    <property type="component" value="Unassembled WGS sequence"/>
</dbReference>
<dbReference type="EMBL" id="AOLO01000011">
    <property type="protein sequence ID" value="ELZ99736.1"/>
    <property type="molecule type" value="Genomic_DNA"/>
</dbReference>
<dbReference type="KEGG" id="hme:HFX_2501"/>